<dbReference type="Proteomes" id="UP000076959">
    <property type="component" value="Unassembled WGS sequence"/>
</dbReference>
<dbReference type="STRING" id="1505087.AYJ54_20465"/>
<comment type="caution">
    <text evidence="1">The sequence shown here is derived from an EMBL/GenBank/DDBJ whole genome shotgun (WGS) entry which is preliminary data.</text>
</comment>
<gene>
    <name evidence="1" type="ORF">AYJ54_20465</name>
</gene>
<proteinExistence type="predicted"/>
<protein>
    <recommendedName>
        <fullName evidence="3">RHS repeat protein</fullName>
    </recommendedName>
</protein>
<keyword evidence="2" id="KW-1185">Reference proteome</keyword>
<name>A0A176YHE9_9BRAD</name>
<evidence type="ECO:0000313" key="1">
    <source>
        <dbReference type="EMBL" id="OAF06065.1"/>
    </source>
</evidence>
<sequence>MTSSADNLTPLSKTFSYDPIGNLLSKSDVGTYTYPAAGQAQPHAVTSISAGLISTTFTYDLNGNQTSGLGRTIAWTSYNKPASITQGTRTVSFVDDTEH</sequence>
<dbReference type="EMBL" id="LUUB01000078">
    <property type="protein sequence ID" value="OAF06065.1"/>
    <property type="molecule type" value="Genomic_DNA"/>
</dbReference>
<dbReference type="AlphaFoldDB" id="A0A176YHE9"/>
<evidence type="ECO:0000313" key="2">
    <source>
        <dbReference type="Proteomes" id="UP000076959"/>
    </source>
</evidence>
<dbReference type="Gene3D" id="2.180.10.10">
    <property type="entry name" value="RHS repeat-associated core"/>
    <property type="match status" value="1"/>
</dbReference>
<evidence type="ECO:0008006" key="3">
    <source>
        <dbReference type="Google" id="ProtNLM"/>
    </source>
</evidence>
<organism evidence="1 2">
    <name type="scientific">Bradyrhizobium centrolobii</name>
    <dbReference type="NCBI Taxonomy" id="1505087"/>
    <lineage>
        <taxon>Bacteria</taxon>
        <taxon>Pseudomonadati</taxon>
        <taxon>Pseudomonadota</taxon>
        <taxon>Alphaproteobacteria</taxon>
        <taxon>Hyphomicrobiales</taxon>
        <taxon>Nitrobacteraceae</taxon>
        <taxon>Bradyrhizobium</taxon>
    </lineage>
</organism>
<reference evidence="1 2" key="1">
    <citation type="submission" date="2016-03" db="EMBL/GenBank/DDBJ databases">
        <title>Draft Genome Sequence of the Strain BR 10245 (Bradyrhizobium sp.) isolated from nodules of Centrolobium paraense.</title>
        <authorList>
            <person name="Simoes-Araujo J.L.Sr."/>
            <person name="Barauna A.C."/>
            <person name="Silva K."/>
            <person name="Zilli J.E."/>
        </authorList>
    </citation>
    <scope>NUCLEOTIDE SEQUENCE [LARGE SCALE GENOMIC DNA]</scope>
    <source>
        <strain evidence="1 2">BR 10245</strain>
    </source>
</reference>
<dbReference type="RefSeq" id="WP_063703051.1">
    <property type="nucleotide sequence ID" value="NZ_LUUB01000078.1"/>
</dbReference>
<accession>A0A176YHE9</accession>